<reference evidence="2 3" key="1">
    <citation type="journal article" date="2014" name="PLoS Genet.">
        <title>Phylogenetically driven sequencing of extremely halophilic archaea reveals strategies for static and dynamic osmo-response.</title>
        <authorList>
            <person name="Becker E.A."/>
            <person name="Seitzer P.M."/>
            <person name="Tritt A."/>
            <person name="Larsen D."/>
            <person name="Krusor M."/>
            <person name="Yao A.I."/>
            <person name="Wu D."/>
            <person name="Madern D."/>
            <person name="Eisen J.A."/>
            <person name="Darling A.E."/>
            <person name="Facciotti M.T."/>
        </authorList>
    </citation>
    <scope>NUCLEOTIDE SEQUENCE [LARGE SCALE GENOMIC DNA]</scope>
    <source>
        <strain evidence="2 3">JCM 13891</strain>
    </source>
</reference>
<sequence>MRVVVNAAASADGNLSSRRREQIAISGEADFERVDLLRAFAALESADSSSSGACSVRATIPVASSDRAPIVERTTSDFSDRERFPPATAMSRYS</sequence>
<protein>
    <submittedName>
        <fullName evidence="2">5-amino-6-(5-phosphoribosylamino)uracil reductase</fullName>
        <ecNumber evidence="2">1.1.1.193</ecNumber>
    </submittedName>
</protein>
<dbReference type="PATRIC" id="fig|1227488.3.peg.3351"/>
<dbReference type="GO" id="GO:0008703">
    <property type="term" value="F:5-amino-6-(5-phosphoribosylamino)uracil reductase activity"/>
    <property type="evidence" value="ECO:0007669"/>
    <property type="project" value="UniProtKB-EC"/>
</dbReference>
<evidence type="ECO:0000313" key="2">
    <source>
        <dbReference type="EMBL" id="ELZ16164.1"/>
    </source>
</evidence>
<organism evidence="2 3">
    <name type="scientific">Haloterrigena salina JCM 13891</name>
    <dbReference type="NCBI Taxonomy" id="1227488"/>
    <lineage>
        <taxon>Archaea</taxon>
        <taxon>Methanobacteriati</taxon>
        <taxon>Methanobacteriota</taxon>
        <taxon>Stenosarchaea group</taxon>
        <taxon>Halobacteria</taxon>
        <taxon>Halobacteriales</taxon>
        <taxon>Natrialbaceae</taxon>
        <taxon>Haloterrigena</taxon>
    </lineage>
</organism>
<accession>M0C2L2</accession>
<keyword evidence="3" id="KW-1185">Reference proteome</keyword>
<dbReference type="STRING" id="1227488.C477_16760"/>
<comment type="caution">
    <text evidence="2">The sequence shown here is derived from an EMBL/GenBank/DDBJ whole genome shotgun (WGS) entry which is preliminary data.</text>
</comment>
<evidence type="ECO:0000313" key="3">
    <source>
        <dbReference type="Proteomes" id="UP000011657"/>
    </source>
</evidence>
<keyword evidence="2" id="KW-0560">Oxidoreductase</keyword>
<dbReference type="EMBL" id="AOIS01000054">
    <property type="protein sequence ID" value="ELZ16164.1"/>
    <property type="molecule type" value="Genomic_DNA"/>
</dbReference>
<proteinExistence type="predicted"/>
<gene>
    <name evidence="2" type="ORF">C477_16760</name>
</gene>
<dbReference type="AlphaFoldDB" id="M0C2L2"/>
<evidence type="ECO:0000256" key="1">
    <source>
        <dbReference type="SAM" id="MobiDB-lite"/>
    </source>
</evidence>
<dbReference type="Proteomes" id="UP000011657">
    <property type="component" value="Unassembled WGS sequence"/>
</dbReference>
<name>M0C2L2_9EURY</name>
<dbReference type="eggNOG" id="arCOG01484">
    <property type="taxonomic scope" value="Archaea"/>
</dbReference>
<dbReference type="EC" id="1.1.1.193" evidence="2"/>
<feature type="region of interest" description="Disordered" evidence="1">
    <location>
        <begin position="71"/>
        <end position="94"/>
    </location>
</feature>
<feature type="compositionally biased region" description="Basic and acidic residues" evidence="1">
    <location>
        <begin position="74"/>
        <end position="84"/>
    </location>
</feature>